<keyword evidence="1" id="KW-0732">Signal</keyword>
<protein>
    <recommendedName>
        <fullName evidence="6">Transglutaminase-like domain-containing protein</fullName>
    </recommendedName>
</protein>
<feature type="chain" id="PRO_5042106483" description="Transglutaminase-like domain-containing protein" evidence="1">
    <location>
        <begin position="23"/>
        <end position="215"/>
    </location>
</feature>
<evidence type="ECO:0000313" key="3">
    <source>
        <dbReference type="EMBL" id="AOZ46531.1"/>
    </source>
</evidence>
<evidence type="ECO:0000313" key="4">
    <source>
        <dbReference type="Proteomes" id="UP000075221"/>
    </source>
</evidence>
<evidence type="ECO:0000313" key="5">
    <source>
        <dbReference type="Proteomes" id="UP000178666"/>
    </source>
</evidence>
<sequence>MKRSLLVLAASAAAVVAPVIMAAPGPHPAGQTVQGRDGRRRRIDSIDDVVAAVEESGAQGWELVNLATGIVHRMYTHYSTWHLWLTPAQSARRGQGHSQQYNLALGAVLRRLGVDVKTVHAARVRMEHHPWYHTGHTWLRVTVGGKTLDVCASRPGNRAGEVGFLPVTEVRPLGPLTRLDNALALTPFVVTSVWKTWLTGRGVQRWLYRPFGQSA</sequence>
<reference evidence="2 4" key="2">
    <citation type="submission" date="2016-02" db="EMBL/GenBank/DDBJ databases">
        <title>Complete Genome Sequence of Propionibacterium acidipropionici ATCC 55737.</title>
        <authorList>
            <person name="Luna Flores C.H."/>
            <person name="Nielsen L.K."/>
            <person name="Marcellin E."/>
        </authorList>
    </citation>
    <scope>NUCLEOTIDE SEQUENCE [LARGE SCALE GENOMIC DNA]</scope>
    <source>
        <strain evidence="2 4">ATCC 55737</strain>
    </source>
</reference>
<dbReference type="EMBL" id="CP014352">
    <property type="protein sequence ID" value="AMS05050.1"/>
    <property type="molecule type" value="Genomic_DNA"/>
</dbReference>
<accession>A0AAC9AN53</accession>
<dbReference type="SUPFAM" id="SSF54001">
    <property type="entry name" value="Cysteine proteinases"/>
    <property type="match status" value="1"/>
</dbReference>
<organism evidence="2 4">
    <name type="scientific">Acidipropionibacterium acidipropionici</name>
    <dbReference type="NCBI Taxonomy" id="1748"/>
    <lineage>
        <taxon>Bacteria</taxon>
        <taxon>Bacillati</taxon>
        <taxon>Actinomycetota</taxon>
        <taxon>Actinomycetes</taxon>
        <taxon>Propionibacteriales</taxon>
        <taxon>Propionibacteriaceae</taxon>
        <taxon>Acidipropionibacterium</taxon>
    </lineage>
</organism>
<reference evidence="3 5" key="1">
    <citation type="journal article" date="2016" name="Plant Dis.">
        <title>Improved production of propionic acid using genome shuffling.</title>
        <authorList>
            <person name="Luna-Flores C.H."/>
            <person name="Palfreyman R.W."/>
            <person name="Kromer J.O."/>
            <person name="Nielsen L.K."/>
            <person name="Marcellin E."/>
        </authorList>
    </citation>
    <scope>NUCLEOTIDE SEQUENCE [LARGE SCALE GENOMIC DNA]</scope>
    <source>
        <strain evidence="3 5">F3E8</strain>
    </source>
</reference>
<dbReference type="RefSeq" id="WP_062819307.1">
    <property type="nucleotide sequence ID" value="NZ_CP014352.1"/>
</dbReference>
<name>A0AAC9AN53_9ACTN</name>
<feature type="signal peptide" evidence="1">
    <location>
        <begin position="1"/>
        <end position="22"/>
    </location>
</feature>
<dbReference type="AlphaFoldDB" id="A0AAC9AN53"/>
<evidence type="ECO:0000313" key="2">
    <source>
        <dbReference type="EMBL" id="AMS05050.1"/>
    </source>
</evidence>
<dbReference type="InterPro" id="IPR038765">
    <property type="entry name" value="Papain-like_cys_pep_sf"/>
</dbReference>
<dbReference type="EMBL" id="CP015970">
    <property type="protein sequence ID" value="AOZ46531.1"/>
    <property type="molecule type" value="Genomic_DNA"/>
</dbReference>
<gene>
    <name evidence="3" type="ORF">A8L58_07250</name>
    <name evidence="2" type="ORF">AXH35_05785</name>
</gene>
<evidence type="ECO:0008006" key="6">
    <source>
        <dbReference type="Google" id="ProtNLM"/>
    </source>
</evidence>
<dbReference type="Proteomes" id="UP000178666">
    <property type="component" value="Chromosome"/>
</dbReference>
<evidence type="ECO:0000256" key="1">
    <source>
        <dbReference type="SAM" id="SignalP"/>
    </source>
</evidence>
<keyword evidence="5" id="KW-1185">Reference proteome</keyword>
<proteinExistence type="predicted"/>
<dbReference type="Proteomes" id="UP000075221">
    <property type="component" value="Chromosome"/>
</dbReference>